<organism evidence="8 9">
    <name type="scientific">Ananas comosus</name>
    <name type="common">Pineapple</name>
    <name type="synonym">Ananas ananas</name>
    <dbReference type="NCBI Taxonomy" id="4615"/>
    <lineage>
        <taxon>Eukaryota</taxon>
        <taxon>Viridiplantae</taxon>
        <taxon>Streptophyta</taxon>
        <taxon>Embryophyta</taxon>
        <taxon>Tracheophyta</taxon>
        <taxon>Spermatophyta</taxon>
        <taxon>Magnoliopsida</taxon>
        <taxon>Liliopsida</taxon>
        <taxon>Poales</taxon>
        <taxon>Bromeliaceae</taxon>
        <taxon>Bromelioideae</taxon>
        <taxon>Ananas</taxon>
    </lineage>
</organism>
<dbReference type="GO" id="GO:0005634">
    <property type="term" value="C:nucleus"/>
    <property type="evidence" value="ECO:0007669"/>
    <property type="project" value="UniProtKB-SubCell"/>
</dbReference>
<reference evidence="9" key="2">
    <citation type="submission" date="2025-08" db="UniProtKB">
        <authorList>
            <consortium name="RefSeq"/>
        </authorList>
    </citation>
    <scope>IDENTIFICATION</scope>
</reference>
<reference evidence="8" key="1">
    <citation type="journal article" date="2015" name="Nat. Genet.">
        <title>The pineapple genome and the evolution of CAM photosynthesis.</title>
        <authorList>
            <person name="Ming R."/>
            <person name="VanBuren R."/>
            <person name="Wai C.M."/>
            <person name="Tang H."/>
            <person name="Schatz M.C."/>
            <person name="Bowers J.E."/>
            <person name="Lyons E."/>
            <person name="Wang M.L."/>
            <person name="Chen J."/>
            <person name="Biggers E."/>
            <person name="Zhang J."/>
            <person name="Huang L."/>
            <person name="Zhang L."/>
            <person name="Miao W."/>
            <person name="Zhang J."/>
            <person name="Ye Z."/>
            <person name="Miao C."/>
            <person name="Lin Z."/>
            <person name="Wang H."/>
            <person name="Zhou H."/>
            <person name="Yim W.C."/>
            <person name="Priest H.D."/>
            <person name="Zheng C."/>
            <person name="Woodhouse M."/>
            <person name="Edger P.P."/>
            <person name="Guyot R."/>
            <person name="Guo H.B."/>
            <person name="Guo H."/>
            <person name="Zheng G."/>
            <person name="Singh R."/>
            <person name="Sharma A."/>
            <person name="Min X."/>
            <person name="Zheng Y."/>
            <person name="Lee H."/>
            <person name="Gurtowski J."/>
            <person name="Sedlazeck F.J."/>
            <person name="Harkess A."/>
            <person name="McKain M.R."/>
            <person name="Liao Z."/>
            <person name="Fang J."/>
            <person name="Liu J."/>
            <person name="Zhang X."/>
            <person name="Zhang Q."/>
            <person name="Hu W."/>
            <person name="Qin Y."/>
            <person name="Wang K."/>
            <person name="Chen L.Y."/>
            <person name="Shirley N."/>
            <person name="Lin Y.R."/>
            <person name="Liu L.Y."/>
            <person name="Hernandez A.G."/>
            <person name="Wright C.L."/>
            <person name="Bulone V."/>
            <person name="Tuskan G.A."/>
            <person name="Heath K."/>
            <person name="Zee F."/>
            <person name="Moore P.H."/>
            <person name="Sunkar R."/>
            <person name="Leebens-Mack J.H."/>
            <person name="Mockler T."/>
            <person name="Bennetzen J.L."/>
            <person name="Freeling M."/>
            <person name="Sankoff D."/>
            <person name="Paterson A.H."/>
            <person name="Zhu X."/>
            <person name="Yang X."/>
            <person name="Smith J.A."/>
            <person name="Cushman J.C."/>
            <person name="Paull R.E."/>
            <person name="Yu Q."/>
        </authorList>
    </citation>
    <scope>NUCLEOTIDE SEQUENCE [LARGE SCALE GENOMIC DNA]</scope>
    <source>
        <strain evidence="8">cv. F153</strain>
    </source>
</reference>
<feature type="compositionally biased region" description="Low complexity" evidence="6">
    <location>
        <begin position="12"/>
        <end position="39"/>
    </location>
</feature>
<feature type="domain" description="Sororin C-terminal region" evidence="7">
    <location>
        <begin position="145"/>
        <end position="167"/>
    </location>
</feature>
<dbReference type="Proteomes" id="UP000515123">
    <property type="component" value="Linkage group 4"/>
</dbReference>
<dbReference type="AlphaFoldDB" id="A0A6P5EUX1"/>
<sequence length="175" mass="19111">MGKSSARKKKNANAIANANANANAAAPPKTSASRSSSSANHDGVLAKSSAIFGPRIPGNPRVREIPKSADGAEEIGVDPEGKEVQGKALVDSVALGYSEERIKNFGRKLKERRDFFPCTISVSQKTKRKYHHKRRPDDLRGSVLSNDFIEKQRAYFAEVDAFQLPEEEVSEGDLE</sequence>
<keyword evidence="8" id="KW-1185">Reference proteome</keyword>
<evidence type="ECO:0000256" key="5">
    <source>
        <dbReference type="ARBA" id="ARBA00093465"/>
    </source>
</evidence>
<comment type="similarity">
    <text evidence="5">Belongs to the sororin family.</text>
</comment>
<gene>
    <name evidence="9" type="primary">LOC109709454</name>
</gene>
<evidence type="ECO:0000259" key="7">
    <source>
        <dbReference type="Pfam" id="PF25220"/>
    </source>
</evidence>
<accession>A0A6P5EUX1</accession>
<evidence type="ECO:0000256" key="4">
    <source>
        <dbReference type="ARBA" id="ARBA00023306"/>
    </source>
</evidence>
<dbReference type="OrthoDB" id="1903589at2759"/>
<keyword evidence="2" id="KW-0498">Mitosis</keyword>
<evidence type="ECO:0000313" key="8">
    <source>
        <dbReference type="Proteomes" id="UP000515123"/>
    </source>
</evidence>
<keyword evidence="1" id="KW-0132">Cell division</keyword>
<keyword evidence="4" id="KW-0131">Cell cycle</keyword>
<dbReference type="PANTHER" id="PTHR35740:SF1">
    <property type="entry name" value="OS12G0111700 PROTEIN"/>
    <property type="match status" value="1"/>
</dbReference>
<dbReference type="PANTHER" id="PTHR35740">
    <property type="entry name" value="OS12G0111700 PROTEIN"/>
    <property type="match status" value="1"/>
</dbReference>
<evidence type="ECO:0000256" key="1">
    <source>
        <dbReference type="ARBA" id="ARBA00022618"/>
    </source>
</evidence>
<feature type="region of interest" description="Disordered" evidence="6">
    <location>
        <begin position="1"/>
        <end position="83"/>
    </location>
</feature>
<feature type="compositionally biased region" description="Basic residues" evidence="6">
    <location>
        <begin position="1"/>
        <end position="11"/>
    </location>
</feature>
<proteinExistence type="inferred from homology"/>
<dbReference type="GO" id="GO:0051301">
    <property type="term" value="P:cell division"/>
    <property type="evidence" value="ECO:0007669"/>
    <property type="project" value="UniProtKB-KW"/>
</dbReference>
<dbReference type="GeneID" id="109709454"/>
<dbReference type="Pfam" id="PF25220">
    <property type="entry name" value="Sororin_C"/>
    <property type="match status" value="1"/>
</dbReference>
<keyword evidence="3" id="KW-0539">Nucleus</keyword>
<evidence type="ECO:0000256" key="2">
    <source>
        <dbReference type="ARBA" id="ARBA00022776"/>
    </source>
</evidence>
<evidence type="ECO:0000256" key="3">
    <source>
        <dbReference type="ARBA" id="ARBA00023242"/>
    </source>
</evidence>
<dbReference type="RefSeq" id="XP_020087297.1">
    <property type="nucleotide sequence ID" value="XM_020231708.1"/>
</dbReference>
<dbReference type="InterPro" id="IPR057337">
    <property type="entry name" value="Sororin_C"/>
</dbReference>
<protein>
    <submittedName>
        <fullName evidence="9">Uncharacterized protein LOC109709454</fullName>
    </submittedName>
</protein>
<evidence type="ECO:0000313" key="9">
    <source>
        <dbReference type="RefSeq" id="XP_020087297.1"/>
    </source>
</evidence>
<name>A0A6P5EUX1_ANACO</name>
<evidence type="ECO:0000256" key="6">
    <source>
        <dbReference type="SAM" id="MobiDB-lite"/>
    </source>
</evidence>